<accession>A0AAD1QYC0</accession>
<reference evidence="1" key="1">
    <citation type="submission" date="2022-03" db="EMBL/GenBank/DDBJ databases">
        <authorList>
            <person name="Alioto T."/>
            <person name="Alioto T."/>
            <person name="Gomez Garrido J."/>
        </authorList>
    </citation>
    <scope>NUCLEOTIDE SEQUENCE</scope>
</reference>
<gene>
    <name evidence="1" type="ORF">PECUL_23A033713</name>
</gene>
<evidence type="ECO:0000313" key="2">
    <source>
        <dbReference type="Proteomes" id="UP001295444"/>
    </source>
</evidence>
<evidence type="ECO:0000313" key="1">
    <source>
        <dbReference type="EMBL" id="CAH2219658.1"/>
    </source>
</evidence>
<dbReference type="Proteomes" id="UP001295444">
    <property type="component" value="Chromosome 01"/>
</dbReference>
<proteinExistence type="predicted"/>
<sequence length="417" mass="48092">MEVAKSDKTPLVDILWTPKTLRPKDNILFPTTSLTLHHWDVLRHSQNTTHKFHPRTPLTALRAISPWLSLNTWVKLGIHKLDQIMHHNLIKPFPELQQEFKLTNSSVFPYMQIKSIIPSHVARATTEVNQSTKVVDTLYDRCWHTPTKPKTLALCYQVVMKTAPHYSPPFVTQWLADCNEPITDKEVEASPTALKGITQCYSHVEAHKKLVYRWYLTPHKLHIMYSSASPLCWRCGETTGTMFHIWWSCQRIRPLWDEAQSILRTIGITEPPLDARTGLFLSYPHSTPKAVKCIMAITALAVRNLIANQWKQPHCPSKTHLLTKIHQYHTYENMTTKTASQRKSFQVSWAPWASYWDGHTPPPPSPCFFPPPVALPTSHRNELHYTGVPAMDWLMTHEVVSLSRRNESHTEKLPPRL</sequence>
<evidence type="ECO:0008006" key="3">
    <source>
        <dbReference type="Google" id="ProtNLM"/>
    </source>
</evidence>
<protein>
    <recommendedName>
        <fullName evidence="3">Reverse transcriptase zinc-binding domain-containing protein</fullName>
    </recommendedName>
</protein>
<organism evidence="1 2">
    <name type="scientific">Pelobates cultripes</name>
    <name type="common">Western spadefoot toad</name>
    <dbReference type="NCBI Taxonomy" id="61616"/>
    <lineage>
        <taxon>Eukaryota</taxon>
        <taxon>Metazoa</taxon>
        <taxon>Chordata</taxon>
        <taxon>Craniata</taxon>
        <taxon>Vertebrata</taxon>
        <taxon>Euteleostomi</taxon>
        <taxon>Amphibia</taxon>
        <taxon>Batrachia</taxon>
        <taxon>Anura</taxon>
        <taxon>Pelobatoidea</taxon>
        <taxon>Pelobatidae</taxon>
        <taxon>Pelobates</taxon>
    </lineage>
</organism>
<dbReference type="EMBL" id="OW240912">
    <property type="protein sequence ID" value="CAH2219658.1"/>
    <property type="molecule type" value="Genomic_DNA"/>
</dbReference>
<dbReference type="AlphaFoldDB" id="A0AAD1QYC0"/>
<keyword evidence="2" id="KW-1185">Reference proteome</keyword>
<name>A0AAD1QYC0_PELCU</name>